<dbReference type="InterPro" id="IPR012337">
    <property type="entry name" value="RNaseH-like_sf"/>
</dbReference>
<keyword evidence="12 16" id="KW-0238">DNA-binding</keyword>
<keyword evidence="7" id="KW-0540">Nuclease</keyword>
<dbReference type="InterPro" id="IPR001098">
    <property type="entry name" value="DNA-dir_DNA_pol_A_palm_dom"/>
</dbReference>
<evidence type="ECO:0000256" key="16">
    <source>
        <dbReference type="RuleBase" id="RU004460"/>
    </source>
</evidence>
<dbReference type="SUPFAM" id="SSF88723">
    <property type="entry name" value="PIN domain-like"/>
    <property type="match status" value="1"/>
</dbReference>
<evidence type="ECO:0000259" key="18">
    <source>
        <dbReference type="SMART" id="SM00475"/>
    </source>
</evidence>
<dbReference type="Proteomes" id="UP000798046">
    <property type="component" value="Unassembled WGS sequence"/>
</dbReference>
<comment type="caution">
    <text evidence="20">The sequence shown here is derived from an EMBL/GenBank/DDBJ whole genome shotgun (WGS) entry which is preliminary data.</text>
</comment>
<dbReference type="InterPro" id="IPR002421">
    <property type="entry name" value="5-3_exonuclease"/>
</dbReference>
<evidence type="ECO:0000256" key="12">
    <source>
        <dbReference type="ARBA" id="ARBA00023125"/>
    </source>
</evidence>
<dbReference type="Gene3D" id="1.10.150.20">
    <property type="entry name" value="5' to 3' exonuclease, C-terminal subdomain"/>
    <property type="match status" value="2"/>
</dbReference>
<evidence type="ECO:0000256" key="1">
    <source>
        <dbReference type="ARBA" id="ARBA00007705"/>
    </source>
</evidence>
<organism evidence="20 21">
    <name type="scientific">Oryzomonas sagensis</name>
    <dbReference type="NCBI Taxonomy" id="2603857"/>
    <lineage>
        <taxon>Bacteria</taxon>
        <taxon>Pseudomonadati</taxon>
        <taxon>Thermodesulfobacteriota</taxon>
        <taxon>Desulfuromonadia</taxon>
        <taxon>Geobacterales</taxon>
        <taxon>Geobacteraceae</taxon>
        <taxon>Oryzomonas</taxon>
    </lineage>
</organism>
<dbReference type="NCBIfam" id="TIGR00593">
    <property type="entry name" value="pola"/>
    <property type="match status" value="1"/>
</dbReference>
<evidence type="ECO:0000256" key="15">
    <source>
        <dbReference type="NCBIfam" id="TIGR00593"/>
    </source>
</evidence>
<dbReference type="InterPro" id="IPR036279">
    <property type="entry name" value="5-3_exonuclease_C_sf"/>
</dbReference>
<evidence type="ECO:0000256" key="7">
    <source>
        <dbReference type="ARBA" id="ARBA00022722"/>
    </source>
</evidence>
<dbReference type="InterPro" id="IPR002562">
    <property type="entry name" value="3'-5'_exonuclease_dom"/>
</dbReference>
<dbReference type="SUPFAM" id="SSF53098">
    <property type="entry name" value="Ribonuclease H-like"/>
    <property type="match status" value="1"/>
</dbReference>
<evidence type="ECO:0000256" key="4">
    <source>
        <dbReference type="ARBA" id="ARBA00022679"/>
    </source>
</evidence>
<dbReference type="InterPro" id="IPR008918">
    <property type="entry name" value="HhH2"/>
</dbReference>
<dbReference type="InterPro" id="IPR018320">
    <property type="entry name" value="DNA_polymerase_1"/>
</dbReference>
<dbReference type="RefSeq" id="WP_151156024.1">
    <property type="nucleotide sequence ID" value="NZ_VZRA01000001.1"/>
</dbReference>
<keyword evidence="21" id="KW-1185">Reference proteome</keyword>
<evidence type="ECO:0000256" key="11">
    <source>
        <dbReference type="ARBA" id="ARBA00022932"/>
    </source>
</evidence>
<keyword evidence="8 16" id="KW-0227">DNA damage</keyword>
<dbReference type="GO" id="GO:0003887">
    <property type="term" value="F:DNA-directed DNA polymerase activity"/>
    <property type="evidence" value="ECO:0007669"/>
    <property type="project" value="UniProtKB-EC"/>
</dbReference>
<dbReference type="PANTHER" id="PTHR10133">
    <property type="entry name" value="DNA POLYMERASE I"/>
    <property type="match status" value="1"/>
</dbReference>
<keyword evidence="11 16" id="KW-0239">DNA-directed DNA polymerase</keyword>
<evidence type="ECO:0000256" key="6">
    <source>
        <dbReference type="ARBA" id="ARBA00022705"/>
    </source>
</evidence>
<dbReference type="PANTHER" id="PTHR10133:SF27">
    <property type="entry name" value="DNA POLYMERASE NU"/>
    <property type="match status" value="1"/>
</dbReference>
<dbReference type="Pfam" id="PF02739">
    <property type="entry name" value="5_3_exonuc_N"/>
    <property type="match status" value="1"/>
</dbReference>
<dbReference type="SMART" id="SM00474">
    <property type="entry name" value="35EXOc"/>
    <property type="match status" value="1"/>
</dbReference>
<dbReference type="InterPro" id="IPR019760">
    <property type="entry name" value="DNA-dir_DNA_pol_A_CS"/>
</dbReference>
<feature type="domain" description="3'-5' exonuclease" evidence="17">
    <location>
        <begin position="294"/>
        <end position="510"/>
    </location>
</feature>
<comment type="function">
    <text evidence="16">In addition to polymerase activity, this DNA polymerase exhibits 3'-5' and 5'-3' exonuclease activity.</text>
</comment>
<feature type="domain" description="5'-3' exonuclease" evidence="18">
    <location>
        <begin position="3"/>
        <end position="260"/>
    </location>
</feature>
<evidence type="ECO:0000256" key="8">
    <source>
        <dbReference type="ARBA" id="ARBA00022763"/>
    </source>
</evidence>
<evidence type="ECO:0000313" key="20">
    <source>
        <dbReference type="EMBL" id="KAB0672213.1"/>
    </source>
</evidence>
<evidence type="ECO:0000256" key="3">
    <source>
        <dbReference type="ARBA" id="ARBA00020311"/>
    </source>
</evidence>
<dbReference type="Gene3D" id="3.30.420.10">
    <property type="entry name" value="Ribonuclease H-like superfamily/Ribonuclease H"/>
    <property type="match status" value="1"/>
</dbReference>
<evidence type="ECO:0000313" key="21">
    <source>
        <dbReference type="Proteomes" id="UP000798046"/>
    </source>
</evidence>
<dbReference type="SMART" id="SM00482">
    <property type="entry name" value="POLAc"/>
    <property type="match status" value="1"/>
</dbReference>
<keyword evidence="10 16" id="KW-0269">Exonuclease</keyword>
<dbReference type="SUPFAM" id="SSF56672">
    <property type="entry name" value="DNA/RNA polymerases"/>
    <property type="match status" value="1"/>
</dbReference>
<keyword evidence="6 16" id="KW-0235">DNA replication</keyword>
<dbReference type="PROSITE" id="PS00447">
    <property type="entry name" value="DNA_POLYMERASE_A"/>
    <property type="match status" value="1"/>
</dbReference>
<dbReference type="CDD" id="cd06139">
    <property type="entry name" value="DNA_polA_I_Ecoli_like_exo"/>
    <property type="match status" value="1"/>
</dbReference>
<accession>A0ABQ6TT22</accession>
<dbReference type="InterPro" id="IPR029060">
    <property type="entry name" value="PIN-like_dom_sf"/>
</dbReference>
<evidence type="ECO:0000259" key="17">
    <source>
        <dbReference type="SMART" id="SM00474"/>
    </source>
</evidence>
<dbReference type="Pfam" id="PF01612">
    <property type="entry name" value="DNA_pol_A_exo1"/>
    <property type="match status" value="1"/>
</dbReference>
<dbReference type="Pfam" id="PF01367">
    <property type="entry name" value="5_3_exonuc"/>
    <property type="match status" value="1"/>
</dbReference>
<dbReference type="InterPro" id="IPR036397">
    <property type="entry name" value="RNaseH_sf"/>
</dbReference>
<dbReference type="SMART" id="SM00475">
    <property type="entry name" value="53EXOc"/>
    <property type="match status" value="1"/>
</dbReference>
<evidence type="ECO:0000259" key="19">
    <source>
        <dbReference type="SMART" id="SM00482"/>
    </source>
</evidence>
<evidence type="ECO:0000256" key="10">
    <source>
        <dbReference type="ARBA" id="ARBA00022839"/>
    </source>
</evidence>
<dbReference type="EMBL" id="VZRA01000001">
    <property type="protein sequence ID" value="KAB0672213.1"/>
    <property type="molecule type" value="Genomic_DNA"/>
</dbReference>
<gene>
    <name evidence="16 20" type="primary">polA</name>
    <name evidence="20" type="ORF">F6V30_06510</name>
</gene>
<dbReference type="PRINTS" id="PR00868">
    <property type="entry name" value="DNAPOLI"/>
</dbReference>
<reference evidence="20 21" key="1">
    <citation type="journal article" date="2020" name="Microorganisms">
        <title>Description of Three Novel Members in the Family Geobacteraceae, Oryzomonas japonicum gen. nov., sp. nov., Oryzomonas sagensis sp. nov., and Oryzomonas ruber sp. nov.</title>
        <authorList>
            <person name="Xu Z."/>
            <person name="Masuda Y."/>
            <person name="Hayakawa C."/>
            <person name="Ushijima N."/>
            <person name="Kawano K."/>
            <person name="Shiratori Y."/>
            <person name="Senoo K."/>
            <person name="Itoh H."/>
        </authorList>
    </citation>
    <scope>NUCLEOTIDE SEQUENCE [LARGE SCALE GENOMIC DNA]</scope>
    <source>
        <strain evidence="20 21">Red100</strain>
    </source>
</reference>
<keyword evidence="9 16" id="KW-0378">Hydrolase</keyword>
<dbReference type="InterPro" id="IPR043502">
    <property type="entry name" value="DNA/RNA_pol_sf"/>
</dbReference>
<feature type="domain" description="DNA-directed DNA polymerase family A palm" evidence="19">
    <location>
        <begin position="679"/>
        <end position="885"/>
    </location>
</feature>
<dbReference type="Gene3D" id="3.40.50.1010">
    <property type="entry name" value="5'-nuclease"/>
    <property type="match status" value="1"/>
</dbReference>
<dbReference type="SUPFAM" id="SSF47807">
    <property type="entry name" value="5' to 3' exonuclease, C-terminal subdomain"/>
    <property type="match status" value="1"/>
</dbReference>
<dbReference type="CDD" id="cd09859">
    <property type="entry name" value="PIN_53EXO"/>
    <property type="match status" value="1"/>
</dbReference>
<dbReference type="InterPro" id="IPR020045">
    <property type="entry name" value="DNA_polI_H3TH"/>
</dbReference>
<evidence type="ECO:0000256" key="2">
    <source>
        <dbReference type="ARBA" id="ARBA00012417"/>
    </source>
</evidence>
<protein>
    <recommendedName>
        <fullName evidence="3 15">DNA polymerase I</fullName>
        <ecNumber evidence="2 15">2.7.7.7</ecNumber>
    </recommendedName>
</protein>
<dbReference type="Gene3D" id="3.30.70.370">
    <property type="match status" value="1"/>
</dbReference>
<evidence type="ECO:0000256" key="5">
    <source>
        <dbReference type="ARBA" id="ARBA00022695"/>
    </source>
</evidence>
<comment type="catalytic activity">
    <reaction evidence="14 16">
        <text>DNA(n) + a 2'-deoxyribonucleoside 5'-triphosphate = DNA(n+1) + diphosphate</text>
        <dbReference type="Rhea" id="RHEA:22508"/>
        <dbReference type="Rhea" id="RHEA-COMP:17339"/>
        <dbReference type="Rhea" id="RHEA-COMP:17340"/>
        <dbReference type="ChEBI" id="CHEBI:33019"/>
        <dbReference type="ChEBI" id="CHEBI:61560"/>
        <dbReference type="ChEBI" id="CHEBI:173112"/>
        <dbReference type="EC" id="2.7.7.7"/>
    </reaction>
</comment>
<comment type="similarity">
    <text evidence="1 16">Belongs to the DNA polymerase type-A family.</text>
</comment>
<dbReference type="Pfam" id="PF00476">
    <property type="entry name" value="DNA_pol_A"/>
    <property type="match status" value="1"/>
</dbReference>
<dbReference type="InterPro" id="IPR002298">
    <property type="entry name" value="DNA_polymerase_A"/>
</dbReference>
<evidence type="ECO:0000256" key="14">
    <source>
        <dbReference type="ARBA" id="ARBA00049244"/>
    </source>
</evidence>
<evidence type="ECO:0000256" key="13">
    <source>
        <dbReference type="ARBA" id="ARBA00023204"/>
    </source>
</evidence>
<dbReference type="EC" id="2.7.7.7" evidence="2 15"/>
<dbReference type="InterPro" id="IPR020046">
    <property type="entry name" value="5-3_exonucl_a-hlix_arch_N"/>
</dbReference>
<keyword evidence="13 16" id="KW-0234">DNA repair</keyword>
<name>A0ABQ6TT22_9BACT</name>
<dbReference type="Gene3D" id="1.20.1060.10">
    <property type="entry name" value="Taq DNA Polymerase, Chain T, domain 4"/>
    <property type="match status" value="1"/>
</dbReference>
<dbReference type="SMART" id="SM00279">
    <property type="entry name" value="HhH2"/>
    <property type="match status" value="1"/>
</dbReference>
<dbReference type="NCBIfam" id="NF004397">
    <property type="entry name" value="PRK05755.1"/>
    <property type="match status" value="1"/>
</dbReference>
<dbReference type="CDD" id="cd09898">
    <property type="entry name" value="H3TH_53EXO"/>
    <property type="match status" value="1"/>
</dbReference>
<keyword evidence="4 16" id="KW-0808">Transferase</keyword>
<evidence type="ECO:0000256" key="9">
    <source>
        <dbReference type="ARBA" id="ARBA00022801"/>
    </source>
</evidence>
<sequence>MNSPNDTLYLIDGSSYIYRAYYAIRHLSSPSGHPTNAIYGFIQMLLKLIKDHDPKQLAVVFDAGRITFRTEIYPEYKANRAAMPDDLRQQVGPIREVVRAFNIPALELEGFEADDIIGALAARYSANGGRVVVVTGDKDLMQIVTENVTLLDTMKDKRSGLAEVNERFGVVPDLVPDILGLAGDSSDNIPGVPGIGEKTAIKLLQEFGTLDALLERAGEVKGKNGEKLREFRDQALLSRKLATIERNVPLEIDLDELAAREPDTPTLNAFFKQYGFTTLIKELTGHATLSCEGYRTVTAAGELEALAAALEQAGEFAFDLETTSLDPRLAEIVGLSFSFRDHEAYYIPVGHITSSPSPSLPGGEGTLFAAHSQAGEQGEGGAPLAPDQLPRDRVLERLRPLFAHPGLRKVGQNIKFDMQVLANSGITVAGVWFDTMLASYVLNPARSGHGLDALAQEHLNHRMISYSEVTGTGKGQKNFSQVAVAAASRYACEDADATWLLRRKFEPELAETGLEQLFHTLEMPLVTILADMENYGVLLDRALLKELSRDFSTRLAELEGQIFAIAGAPFNLNSPKQLGEVLFERMGLKTGKKTKGKTGWSTDNEVLSALAEEHEVARLIVDYRGLTKLKSTYSDALERLVCPRTGRVHTSYNQTVTATGRLSSSDPNLQNIPVRTDEGRRIRHAFIAPPGHVILSADYSQIELRVLAHLSGDPVFCHAFAHDEDIHTRTAAEVFGLFPEMVTSEMRRQAKTINFGIIYGQGAFSLAKQLGIARKTAEEFIAAYKERHSGAVGFLDSCIRRAEETGYVTTILGRRLPIPDIHSTNGNVRAFAQRNAINYPIQGSAADIIKSAMIRVDGRIRAEGLKSRLTMQVHDELVFEIPEEELLPMERLVEEEMSRAVELKVPLKVDISYGKNWSEAH</sequence>
<keyword evidence="5 16" id="KW-0548">Nucleotidyltransferase</keyword>
<dbReference type="CDD" id="cd08637">
    <property type="entry name" value="DNA_pol_A_pol_I_C"/>
    <property type="match status" value="1"/>
</dbReference>
<proteinExistence type="inferred from homology"/>